<organism evidence="2 3">
    <name type="scientific">Acetobacter pasteurianus subsp. pasteurianus</name>
    <dbReference type="NCBI Taxonomy" id="481145"/>
    <lineage>
        <taxon>Bacteria</taxon>
        <taxon>Pseudomonadati</taxon>
        <taxon>Pseudomonadota</taxon>
        <taxon>Alphaproteobacteria</taxon>
        <taxon>Acetobacterales</taxon>
        <taxon>Acetobacteraceae</taxon>
        <taxon>Acetobacter</taxon>
    </lineage>
</organism>
<dbReference type="Proteomes" id="UP000196816">
    <property type="component" value="Chromosome"/>
</dbReference>
<evidence type="ECO:0000256" key="1">
    <source>
        <dbReference type="SAM" id="MobiDB-lite"/>
    </source>
</evidence>
<protein>
    <submittedName>
        <fullName evidence="2">Uncharacterized protein</fullName>
    </submittedName>
</protein>
<name>A0AAC9SQ33_ACEPA</name>
<dbReference type="AlphaFoldDB" id="A0AAC9SQ33"/>
<gene>
    <name evidence="2" type="ORF">S101468_00926</name>
</gene>
<accession>A0AAC9SQ33</accession>
<proteinExistence type="predicted"/>
<evidence type="ECO:0000313" key="2">
    <source>
        <dbReference type="EMBL" id="ASC05193.1"/>
    </source>
</evidence>
<reference evidence="2 3" key="1">
    <citation type="submission" date="2017-06" db="EMBL/GenBank/DDBJ databases">
        <title>Genome sequence of Acetobacter pasteurianus subsp. pasteurianus strain SRCM101468.</title>
        <authorList>
            <person name="Cho S.H."/>
        </authorList>
    </citation>
    <scope>NUCLEOTIDE SEQUENCE [LARGE SCALE GENOMIC DNA]</scope>
    <source>
        <strain evidence="2 3">SRCM101468</strain>
    </source>
</reference>
<dbReference type="EMBL" id="CP021922">
    <property type="protein sequence ID" value="ASC05193.1"/>
    <property type="molecule type" value="Genomic_DNA"/>
</dbReference>
<feature type="region of interest" description="Disordered" evidence="1">
    <location>
        <begin position="78"/>
        <end position="106"/>
    </location>
</feature>
<evidence type="ECO:0000313" key="3">
    <source>
        <dbReference type="Proteomes" id="UP000196816"/>
    </source>
</evidence>
<sequence>MPEQTNLLVSLDKVWFEPTARGSILMAMTNSPFAGVEGFCAQILFGEQEFIATFTFSGAISFEGENISRGLYRATELNPVRSPHPSKSETTLNLSGPRFPAPSPAA</sequence>